<protein>
    <submittedName>
        <fullName evidence="2">Uncharacterized protein</fullName>
    </submittedName>
</protein>
<keyword evidence="3" id="KW-1185">Reference proteome</keyword>
<dbReference type="InParanoid" id="A0A7M7JPT7"/>
<feature type="chain" id="PRO_5029582573" evidence="1">
    <location>
        <begin position="23"/>
        <end position="133"/>
    </location>
</feature>
<name>A0A7M7JPT7_VARDE</name>
<sequence>MTVFAVPMAIVVVAAVVAPALTVVPESTNPANELETFPRLKGTNQGLHDFIRMIASTGAQSQVVGRVPPGSDPTKVAAALQTRPPIEEGKVCHIDVLMPQKVLGRCIALDGAPTCMAKDRMETNYRDCLGLSS</sequence>
<evidence type="ECO:0000256" key="1">
    <source>
        <dbReference type="SAM" id="SignalP"/>
    </source>
</evidence>
<organism evidence="2 3">
    <name type="scientific">Varroa destructor</name>
    <name type="common">Honeybee mite</name>
    <dbReference type="NCBI Taxonomy" id="109461"/>
    <lineage>
        <taxon>Eukaryota</taxon>
        <taxon>Metazoa</taxon>
        <taxon>Ecdysozoa</taxon>
        <taxon>Arthropoda</taxon>
        <taxon>Chelicerata</taxon>
        <taxon>Arachnida</taxon>
        <taxon>Acari</taxon>
        <taxon>Parasitiformes</taxon>
        <taxon>Mesostigmata</taxon>
        <taxon>Gamasina</taxon>
        <taxon>Dermanyssoidea</taxon>
        <taxon>Varroidae</taxon>
        <taxon>Varroa</taxon>
    </lineage>
</organism>
<dbReference type="AlphaFoldDB" id="A0A7M7JPT7"/>
<dbReference type="RefSeq" id="XP_022649388.1">
    <property type="nucleotide sequence ID" value="XM_022793653.1"/>
</dbReference>
<dbReference type="KEGG" id="vde:111245376"/>
<dbReference type="GeneID" id="111245376"/>
<accession>A0A7M7JPT7</accession>
<evidence type="ECO:0000313" key="3">
    <source>
        <dbReference type="Proteomes" id="UP000594260"/>
    </source>
</evidence>
<dbReference type="EnsemblMetazoa" id="XM_022793653">
    <property type="protein sequence ID" value="XP_022649388"/>
    <property type="gene ID" value="LOC111245376"/>
</dbReference>
<reference evidence="2" key="1">
    <citation type="submission" date="2021-01" db="UniProtKB">
        <authorList>
            <consortium name="EnsemblMetazoa"/>
        </authorList>
    </citation>
    <scope>IDENTIFICATION</scope>
</reference>
<dbReference type="Proteomes" id="UP000594260">
    <property type="component" value="Unplaced"/>
</dbReference>
<proteinExistence type="predicted"/>
<feature type="signal peptide" evidence="1">
    <location>
        <begin position="1"/>
        <end position="22"/>
    </location>
</feature>
<keyword evidence="1" id="KW-0732">Signal</keyword>
<evidence type="ECO:0000313" key="2">
    <source>
        <dbReference type="EnsemblMetazoa" id="XP_022649388"/>
    </source>
</evidence>